<dbReference type="EC" id="2.4.1.-" evidence="5"/>
<protein>
    <recommendedName>
        <fullName evidence="5">Fucosyltransferase</fullName>
        <ecNumber evidence="5">2.4.1.-</ecNumber>
    </recommendedName>
</protein>
<evidence type="ECO:0000313" key="8">
    <source>
        <dbReference type="Proteomes" id="UP000541610"/>
    </source>
</evidence>
<comment type="similarity">
    <text evidence="2 5">Belongs to the glycosyltransferase 10 family.</text>
</comment>
<comment type="subcellular location">
    <subcellularLocation>
        <location evidence="5">Golgi apparatus</location>
        <location evidence="5">Golgi stack membrane</location>
        <topology evidence="5">Single-pass type II membrane protein</topology>
    </subcellularLocation>
</comment>
<keyword evidence="3 5" id="KW-0328">Glycosyltransferase</keyword>
<proteinExistence type="inferred from homology"/>
<evidence type="ECO:0000313" key="7">
    <source>
        <dbReference type="EMBL" id="KAF4695021.1"/>
    </source>
</evidence>
<evidence type="ECO:0000256" key="2">
    <source>
        <dbReference type="ARBA" id="ARBA00008919"/>
    </source>
</evidence>
<dbReference type="Pfam" id="PF00852">
    <property type="entry name" value="Glyco_transf_10"/>
    <property type="match status" value="1"/>
</dbReference>
<dbReference type="InterPro" id="IPR055270">
    <property type="entry name" value="Glyco_tran_10_C"/>
</dbReference>
<dbReference type="Proteomes" id="UP000541610">
    <property type="component" value="Unassembled WGS sequence"/>
</dbReference>
<dbReference type="SUPFAM" id="SSF53756">
    <property type="entry name" value="UDP-Glycosyltransferase/glycogen phosphorylase"/>
    <property type="match status" value="1"/>
</dbReference>
<keyword evidence="5" id="KW-0333">Golgi apparatus</keyword>
<evidence type="ECO:0000259" key="6">
    <source>
        <dbReference type="Pfam" id="PF00852"/>
    </source>
</evidence>
<dbReference type="InterPro" id="IPR001503">
    <property type="entry name" value="Glyco_trans_10"/>
</dbReference>
<keyword evidence="5" id="KW-0472">Membrane</keyword>
<dbReference type="PANTHER" id="PTHR11929:SF194">
    <property type="entry name" value="ALPHA-(1,3)-FUCOSYLTRANSFERASE 10"/>
    <property type="match status" value="1"/>
</dbReference>
<keyword evidence="4 5" id="KW-0808">Transferase</keyword>
<dbReference type="GO" id="GO:0032580">
    <property type="term" value="C:Golgi cisterna membrane"/>
    <property type="evidence" value="ECO:0007669"/>
    <property type="project" value="UniProtKB-SubCell"/>
</dbReference>
<dbReference type="PANTHER" id="PTHR11929">
    <property type="entry name" value="ALPHA- 1,3 -FUCOSYLTRANSFERASE"/>
    <property type="match status" value="1"/>
</dbReference>
<dbReference type="Gene3D" id="3.40.50.11660">
    <property type="entry name" value="Glycosyl transferase family 10, C-terminal domain"/>
    <property type="match status" value="1"/>
</dbReference>
<dbReference type="OrthoDB" id="416387at2759"/>
<evidence type="ECO:0000256" key="1">
    <source>
        <dbReference type="ARBA" id="ARBA00004922"/>
    </source>
</evidence>
<comment type="caution">
    <text evidence="7">The sequence shown here is derived from an EMBL/GenBank/DDBJ whole genome shotgun (WGS) entry which is preliminary data.</text>
</comment>
<sequence>MRYRPHYLLFVHAHTSDQASDCFTARLAAWQWLSHRHVDLDVSSCGDEGRVVEALARCWTIGDPCLGIGAPSRVAVLMDSQWPLVEMLAEVERTSVRPEVLMADELRRLAWDGIFAGRGSVMVEALTLVDAAGQDEPAKMVGLAMAADALGCHAVTRGRGLALDGFEAILSWLRPRNASLDSHSGWPMFSLLARLRHALRSPLVEADVVNGWRMRFSAASMESWLSLISSVRMFGFSESILRGISAECRFSLTGETHWKNSGIVHYDEYPLGLYLGPHDHNGAFGDRFSYAPFASTSFAQRQTYSVEMLVNGSRPPLWRSKTKFAAYLSHNCDSAAREEFYNALAEAAAPYGLEVAALSRCNGSGVPRELGRRAERYGSNFYDDAAEIYKPYKFVIAMENRMVPGYVTEKIVNAFLAGAIPIYYGDSAVGTLFNRRSFIDLADFEDFCSAAEFVVSLNFDESAALRFVETSVFAGEDGLYPFSWHGPLSRALPDGGLGGAIRRRVTQLLAELGSNEAAILGRAFSEETYMSFMKGAALD</sequence>
<dbReference type="GO" id="GO:0046920">
    <property type="term" value="F:alpha-(1-&gt;3)-fucosyltransferase activity"/>
    <property type="evidence" value="ECO:0007669"/>
    <property type="project" value="TreeGrafter"/>
</dbReference>
<comment type="pathway">
    <text evidence="1">Protein modification; protein glycosylation.</text>
</comment>
<feature type="domain" description="Fucosyltransferase C-terminal" evidence="6">
    <location>
        <begin position="318"/>
        <end position="467"/>
    </location>
</feature>
<dbReference type="AlphaFoldDB" id="A0A7J6PI19"/>
<dbReference type="InterPro" id="IPR038577">
    <property type="entry name" value="GT10-like_C_sf"/>
</dbReference>
<evidence type="ECO:0000256" key="3">
    <source>
        <dbReference type="ARBA" id="ARBA00022676"/>
    </source>
</evidence>
<gene>
    <name evidence="7" type="primary">A4LEA</name>
    <name evidence="7" type="ORF">FOZ60_006144</name>
</gene>
<keyword evidence="5" id="KW-0812">Transmembrane</keyword>
<accession>A0A7J6PI19</accession>
<organism evidence="7 8">
    <name type="scientific">Perkinsus olseni</name>
    <name type="common">Perkinsus atlanticus</name>
    <dbReference type="NCBI Taxonomy" id="32597"/>
    <lineage>
        <taxon>Eukaryota</taxon>
        <taxon>Sar</taxon>
        <taxon>Alveolata</taxon>
        <taxon>Perkinsozoa</taxon>
        <taxon>Perkinsea</taxon>
        <taxon>Perkinsida</taxon>
        <taxon>Perkinsidae</taxon>
        <taxon>Perkinsus</taxon>
    </lineage>
</organism>
<dbReference type="EMBL" id="JABANP010000025">
    <property type="protein sequence ID" value="KAF4695021.1"/>
    <property type="molecule type" value="Genomic_DNA"/>
</dbReference>
<name>A0A7J6PI19_PEROL</name>
<dbReference type="UniPathway" id="UPA00378"/>
<evidence type="ECO:0000256" key="5">
    <source>
        <dbReference type="RuleBase" id="RU003832"/>
    </source>
</evidence>
<evidence type="ECO:0000256" key="4">
    <source>
        <dbReference type="ARBA" id="ARBA00022679"/>
    </source>
</evidence>
<reference evidence="7 8" key="1">
    <citation type="submission" date="2020-04" db="EMBL/GenBank/DDBJ databases">
        <title>Perkinsus olseni comparative genomics.</title>
        <authorList>
            <person name="Bogema D.R."/>
        </authorList>
    </citation>
    <scope>NUCLEOTIDE SEQUENCE [LARGE SCALE GENOMIC DNA]</scope>
    <source>
        <strain evidence="7">00978-12</strain>
    </source>
</reference>